<comment type="caution">
    <text evidence="1">The sequence shown here is derived from an EMBL/GenBank/DDBJ whole genome shotgun (WGS) entry which is preliminary data.</text>
</comment>
<accession>A0ACC2TK73</accession>
<keyword evidence="2" id="KW-1185">Reference proteome</keyword>
<name>A0ACC2TK73_9FUNG</name>
<proteinExistence type="predicted"/>
<protein>
    <submittedName>
        <fullName evidence="1">U3 snoRNP protein</fullName>
    </submittedName>
</protein>
<sequence>MAEKVQQRIEKRLPELEDLLVKELFTQDELNHIIKKRKAFESAISRRVTQKADYLRYIEYEINLEQLRAKRKSRLSKKPKDSVSDFAGIKHIHNLFQKALFKFKGDVLLWLQYIDFSQTQGSNRRLAQIFADVLRLHPTKEVFWIQAATWEFSTNFNTEAARNLFQRGLRLNPKSQTLWLEYFRLELKFTEKIKLRRKLLLKRHVSDVDPENSQSDASASSHSDQEESNILSLGDKQVQELSESDPILSGALSQAVYRNAIEDIPYDVEFRVRFLEIYSLFSGNQEGIQLVYDSLLRDFPEDARAVDLTIRLPLEKYSAGSKDYISALEKCVAKYDDALASSFTSRLTLFYGEFLRNCLAENEDASLKTYLQLKLKSVLSSARKRAQDDADTVLSPELYEFYIVVLRDVFSKVTQARKVADEASRLHPGELGIWKLFLSLVPEQENDERLLILETALSHCCSSVELWNMYLESYIGSMNGQVEDSDRGKHEKLFLDSLRKLSALHLSCEEAKEQRDRAKDTILKHLLSWAFQAGGILYVRSLSERVASVCPLSADFYRQWIKIELSYYHENPNGDKAGPKDQAMLDSFRSLFDQRQAQIASETLKRIVSLYENMVELVPSDISCWLEYLAFLDTAGSPHQGSSALYRAKSLLDPNTYFQLERDYADFQKHRSLESN</sequence>
<gene>
    <name evidence="1" type="primary">UTP6_1</name>
    <name evidence="1" type="ORF">DSO57_1000933</name>
</gene>
<evidence type="ECO:0000313" key="2">
    <source>
        <dbReference type="Proteomes" id="UP001165960"/>
    </source>
</evidence>
<dbReference type="EMBL" id="QTSX02002842">
    <property type="protein sequence ID" value="KAJ9074992.1"/>
    <property type="molecule type" value="Genomic_DNA"/>
</dbReference>
<evidence type="ECO:0000313" key="1">
    <source>
        <dbReference type="EMBL" id="KAJ9074992.1"/>
    </source>
</evidence>
<dbReference type="Proteomes" id="UP001165960">
    <property type="component" value="Unassembled WGS sequence"/>
</dbReference>
<reference evidence="1" key="1">
    <citation type="submission" date="2022-04" db="EMBL/GenBank/DDBJ databases">
        <title>Genome of the entomopathogenic fungus Entomophthora muscae.</title>
        <authorList>
            <person name="Elya C."/>
            <person name="Lovett B.R."/>
            <person name="Lee E."/>
            <person name="Macias A.M."/>
            <person name="Hajek A.E."/>
            <person name="De Bivort B.L."/>
            <person name="Kasson M.T."/>
            <person name="De Fine Licht H.H."/>
            <person name="Stajich J.E."/>
        </authorList>
    </citation>
    <scope>NUCLEOTIDE SEQUENCE</scope>
    <source>
        <strain evidence="1">Berkeley</strain>
    </source>
</reference>
<organism evidence="1 2">
    <name type="scientific">Entomophthora muscae</name>
    <dbReference type="NCBI Taxonomy" id="34485"/>
    <lineage>
        <taxon>Eukaryota</taxon>
        <taxon>Fungi</taxon>
        <taxon>Fungi incertae sedis</taxon>
        <taxon>Zoopagomycota</taxon>
        <taxon>Entomophthoromycotina</taxon>
        <taxon>Entomophthoromycetes</taxon>
        <taxon>Entomophthorales</taxon>
        <taxon>Entomophthoraceae</taxon>
        <taxon>Entomophthora</taxon>
    </lineage>
</organism>